<comment type="caution">
    <text evidence="5">The sequence shown here is derived from an EMBL/GenBank/DDBJ whole genome shotgun (WGS) entry which is preliminary data.</text>
</comment>
<keyword evidence="3" id="KW-0804">Transcription</keyword>
<protein>
    <submittedName>
        <fullName evidence="5">MarR family transcriptional regulator</fullName>
    </submittedName>
</protein>
<dbReference type="Proteomes" id="UP001198151">
    <property type="component" value="Unassembled WGS sequence"/>
</dbReference>
<dbReference type="SMART" id="SM00347">
    <property type="entry name" value="HTH_MARR"/>
    <property type="match status" value="1"/>
</dbReference>
<dbReference type="InterPro" id="IPR036390">
    <property type="entry name" value="WH_DNA-bd_sf"/>
</dbReference>
<dbReference type="PANTHER" id="PTHR42756">
    <property type="entry name" value="TRANSCRIPTIONAL REGULATOR, MARR"/>
    <property type="match status" value="1"/>
</dbReference>
<dbReference type="Gene3D" id="1.10.10.10">
    <property type="entry name" value="Winged helix-like DNA-binding domain superfamily/Winged helix DNA-binding domain"/>
    <property type="match status" value="1"/>
</dbReference>
<evidence type="ECO:0000256" key="3">
    <source>
        <dbReference type="ARBA" id="ARBA00023163"/>
    </source>
</evidence>
<dbReference type="PROSITE" id="PS50995">
    <property type="entry name" value="HTH_MARR_2"/>
    <property type="match status" value="1"/>
</dbReference>
<name>A0ABS8G0T4_9FIRM</name>
<sequence>MNESFGPEELVFMMKRLNQNLSVQLEQSLKCRDITGVQVYFLVYILRHHPEGTYLTELCSEIGVSKATLSALIKKMREKDYLYFHEDPDDIRRKKLLPTGKLIAEGSEFLQKAGRMEKEIFSGLDQQEKTQLWELEQKLMNRFVTMEDE</sequence>
<reference evidence="5 6" key="1">
    <citation type="submission" date="2021-10" db="EMBL/GenBank/DDBJ databases">
        <title>Anaerobic single-cell dispensing facilitates the cultivation of human gut bacteria.</title>
        <authorList>
            <person name="Afrizal A."/>
        </authorList>
    </citation>
    <scope>NUCLEOTIDE SEQUENCE [LARGE SCALE GENOMIC DNA]</scope>
    <source>
        <strain evidence="5 6">CLA-AA-H200</strain>
    </source>
</reference>
<feature type="domain" description="HTH marR-type" evidence="4">
    <location>
        <begin position="7"/>
        <end position="141"/>
    </location>
</feature>
<dbReference type="EMBL" id="JAJEQX010000040">
    <property type="protein sequence ID" value="MCC2255905.1"/>
    <property type="molecule type" value="Genomic_DNA"/>
</dbReference>
<accession>A0ABS8G0T4</accession>
<dbReference type="PANTHER" id="PTHR42756:SF1">
    <property type="entry name" value="TRANSCRIPTIONAL REPRESSOR OF EMRAB OPERON"/>
    <property type="match status" value="1"/>
</dbReference>
<evidence type="ECO:0000313" key="5">
    <source>
        <dbReference type="EMBL" id="MCC2255905.1"/>
    </source>
</evidence>
<keyword evidence="1" id="KW-0805">Transcription regulation</keyword>
<dbReference type="InterPro" id="IPR036388">
    <property type="entry name" value="WH-like_DNA-bd_sf"/>
</dbReference>
<evidence type="ECO:0000256" key="2">
    <source>
        <dbReference type="ARBA" id="ARBA00023125"/>
    </source>
</evidence>
<evidence type="ECO:0000313" key="6">
    <source>
        <dbReference type="Proteomes" id="UP001198151"/>
    </source>
</evidence>
<keyword evidence="2" id="KW-0238">DNA-binding</keyword>
<dbReference type="SUPFAM" id="SSF46785">
    <property type="entry name" value="Winged helix' DNA-binding domain"/>
    <property type="match status" value="1"/>
</dbReference>
<gene>
    <name evidence="5" type="ORF">LKD70_16055</name>
</gene>
<proteinExistence type="predicted"/>
<dbReference type="InterPro" id="IPR000835">
    <property type="entry name" value="HTH_MarR-typ"/>
</dbReference>
<evidence type="ECO:0000256" key="1">
    <source>
        <dbReference type="ARBA" id="ARBA00023015"/>
    </source>
</evidence>
<dbReference type="RefSeq" id="WP_227708887.1">
    <property type="nucleotide sequence ID" value="NZ_JAJEQX010000040.1"/>
</dbReference>
<evidence type="ECO:0000259" key="4">
    <source>
        <dbReference type="PROSITE" id="PS50995"/>
    </source>
</evidence>
<organism evidence="5 6">
    <name type="scientific">Ruminococcus turbiniformis</name>
    <dbReference type="NCBI Taxonomy" id="2881258"/>
    <lineage>
        <taxon>Bacteria</taxon>
        <taxon>Bacillati</taxon>
        <taxon>Bacillota</taxon>
        <taxon>Clostridia</taxon>
        <taxon>Eubacteriales</taxon>
        <taxon>Oscillospiraceae</taxon>
        <taxon>Ruminococcus</taxon>
    </lineage>
</organism>
<dbReference type="Pfam" id="PF12802">
    <property type="entry name" value="MarR_2"/>
    <property type="match status" value="1"/>
</dbReference>
<keyword evidence="6" id="KW-1185">Reference proteome</keyword>